<evidence type="ECO:0000256" key="2">
    <source>
        <dbReference type="ARBA" id="ARBA00022750"/>
    </source>
</evidence>
<dbReference type="InterPro" id="IPR021109">
    <property type="entry name" value="Peptidase_aspartic_dom_sf"/>
</dbReference>
<dbReference type="EMBL" id="JAAAJA010000080">
    <property type="protein sequence ID" value="KAG0263184.1"/>
    <property type="molecule type" value="Genomic_DNA"/>
</dbReference>
<dbReference type="PRINTS" id="PR00792">
    <property type="entry name" value="PEPSIN"/>
</dbReference>
<keyword evidence="4" id="KW-0378">Hydrolase</keyword>
<feature type="domain" description="Peptidase A1" evidence="6">
    <location>
        <begin position="69"/>
        <end position="393"/>
    </location>
</feature>
<dbReference type="PROSITE" id="PS51767">
    <property type="entry name" value="PEPTIDASE_A1"/>
    <property type="match status" value="1"/>
</dbReference>
<dbReference type="CDD" id="cd05471">
    <property type="entry name" value="pepsin_like"/>
    <property type="match status" value="1"/>
</dbReference>
<keyword evidence="4" id="KW-0645">Protease</keyword>
<reference evidence="7" key="1">
    <citation type="journal article" date="2020" name="Fungal Divers.">
        <title>Resolving the Mortierellaceae phylogeny through synthesis of multi-gene phylogenetics and phylogenomics.</title>
        <authorList>
            <person name="Vandepol N."/>
            <person name="Liber J."/>
            <person name="Desiro A."/>
            <person name="Na H."/>
            <person name="Kennedy M."/>
            <person name="Barry K."/>
            <person name="Grigoriev I.V."/>
            <person name="Miller A.N."/>
            <person name="O'Donnell K."/>
            <person name="Stajich J.E."/>
            <person name="Bonito G."/>
        </authorList>
    </citation>
    <scope>NUCLEOTIDE SEQUENCE</scope>
    <source>
        <strain evidence="7">KOD948</strain>
    </source>
</reference>
<dbReference type="InterPro" id="IPR001461">
    <property type="entry name" value="Aspartic_peptidase_A1"/>
</dbReference>
<dbReference type="Proteomes" id="UP000726737">
    <property type="component" value="Unassembled WGS sequence"/>
</dbReference>
<evidence type="ECO:0000313" key="7">
    <source>
        <dbReference type="EMBL" id="KAG0263184.1"/>
    </source>
</evidence>
<dbReference type="PANTHER" id="PTHR47966">
    <property type="entry name" value="BETA-SITE APP-CLEAVING ENZYME, ISOFORM A-RELATED"/>
    <property type="match status" value="1"/>
</dbReference>
<dbReference type="Gene3D" id="2.40.70.10">
    <property type="entry name" value="Acid Proteases"/>
    <property type="match status" value="2"/>
</dbReference>
<name>A0A9P6Q943_9FUNG</name>
<proteinExistence type="inferred from homology"/>
<evidence type="ECO:0000256" key="4">
    <source>
        <dbReference type="RuleBase" id="RU000454"/>
    </source>
</evidence>
<feature type="chain" id="PRO_5040139981" description="Peptidase A1 domain-containing protein" evidence="5">
    <location>
        <begin position="23"/>
        <end position="447"/>
    </location>
</feature>
<comment type="similarity">
    <text evidence="1 4">Belongs to the peptidase A1 family.</text>
</comment>
<keyword evidence="8" id="KW-1185">Reference proteome</keyword>
<gene>
    <name evidence="7" type="ORF">BG011_009187</name>
</gene>
<dbReference type="InterPro" id="IPR033121">
    <property type="entry name" value="PEPTIDASE_A1"/>
</dbReference>
<feature type="signal peptide" evidence="5">
    <location>
        <begin position="1"/>
        <end position="22"/>
    </location>
</feature>
<comment type="caution">
    <text evidence="7">The sequence shown here is derived from an EMBL/GenBank/DDBJ whole genome shotgun (WGS) entry which is preliminary data.</text>
</comment>
<dbReference type="AlphaFoldDB" id="A0A9P6Q943"/>
<evidence type="ECO:0000256" key="5">
    <source>
        <dbReference type="SAM" id="SignalP"/>
    </source>
</evidence>
<sequence length="447" mass="46339">MLMNLSLSAALLLAYTSAVATAAGVITVPMKGHINTANLNPASLTKRYLHKRGVASTIPLTSANGDVMYTISLGLGTPPQNFNVAIDTGSPTTWVVSSQCVLGECKNITNKFNCAASSTCRQLNQSFNATYVSGDGVLGDYVAERYTLGNMQFAAVAGSVTSNSSPLPPTVDGIMGLWYLPGRADVPFLNVIKNSTLLTEPIMGIWLETSSSLTDITAPGGEITFGGVDRSRFSGDITYINCIKGRPWTIPVGGMNVNGKSINANGVLATIDTGTTAMLVPEAVSNAINSAIPNSLKVADAGGLWFIPCSGNTPITITFGGFTAKIPHQVLAMQRVRGISNTGVDYCLSAAMFPTGTVIPIEEWLIGDVFLKNVYSVFDFGNNAENGGRIGFAQLTTSGSDGGDQKPGNGNGNADDGGLINAASGLASTLHALQAMVLVAGLVAVVL</sequence>
<feature type="active site" evidence="3">
    <location>
        <position position="87"/>
    </location>
</feature>
<keyword evidence="5" id="KW-0732">Signal</keyword>
<dbReference type="SUPFAM" id="SSF50630">
    <property type="entry name" value="Acid proteases"/>
    <property type="match status" value="1"/>
</dbReference>
<evidence type="ECO:0000256" key="3">
    <source>
        <dbReference type="PIRSR" id="PIRSR601461-1"/>
    </source>
</evidence>
<accession>A0A9P6Q943</accession>
<dbReference type="Pfam" id="PF00026">
    <property type="entry name" value="Asp"/>
    <property type="match status" value="1"/>
</dbReference>
<dbReference type="InterPro" id="IPR001969">
    <property type="entry name" value="Aspartic_peptidase_AS"/>
</dbReference>
<protein>
    <recommendedName>
        <fullName evidence="6">Peptidase A1 domain-containing protein</fullName>
    </recommendedName>
</protein>
<evidence type="ECO:0000259" key="6">
    <source>
        <dbReference type="PROSITE" id="PS51767"/>
    </source>
</evidence>
<dbReference type="InterPro" id="IPR034164">
    <property type="entry name" value="Pepsin-like_dom"/>
</dbReference>
<evidence type="ECO:0000256" key="1">
    <source>
        <dbReference type="ARBA" id="ARBA00007447"/>
    </source>
</evidence>
<evidence type="ECO:0000313" key="8">
    <source>
        <dbReference type="Proteomes" id="UP000726737"/>
    </source>
</evidence>
<organism evidence="7 8">
    <name type="scientific">Mortierella polycephala</name>
    <dbReference type="NCBI Taxonomy" id="41804"/>
    <lineage>
        <taxon>Eukaryota</taxon>
        <taxon>Fungi</taxon>
        <taxon>Fungi incertae sedis</taxon>
        <taxon>Mucoromycota</taxon>
        <taxon>Mortierellomycotina</taxon>
        <taxon>Mortierellomycetes</taxon>
        <taxon>Mortierellales</taxon>
        <taxon>Mortierellaceae</taxon>
        <taxon>Mortierella</taxon>
    </lineage>
</organism>
<dbReference type="GO" id="GO:0006508">
    <property type="term" value="P:proteolysis"/>
    <property type="evidence" value="ECO:0007669"/>
    <property type="project" value="UniProtKB-KW"/>
</dbReference>
<dbReference type="PANTHER" id="PTHR47966:SF51">
    <property type="entry name" value="BETA-SITE APP-CLEAVING ENZYME, ISOFORM A-RELATED"/>
    <property type="match status" value="1"/>
</dbReference>
<dbReference type="GO" id="GO:0004190">
    <property type="term" value="F:aspartic-type endopeptidase activity"/>
    <property type="evidence" value="ECO:0007669"/>
    <property type="project" value="UniProtKB-KW"/>
</dbReference>
<dbReference type="PROSITE" id="PS00141">
    <property type="entry name" value="ASP_PROTEASE"/>
    <property type="match status" value="2"/>
</dbReference>
<dbReference type="OrthoDB" id="771136at2759"/>
<feature type="active site" evidence="3">
    <location>
        <position position="272"/>
    </location>
</feature>
<keyword evidence="2 4" id="KW-0064">Aspartyl protease</keyword>